<feature type="transmembrane region" description="Helical" evidence="3">
    <location>
        <begin position="161"/>
        <end position="179"/>
    </location>
</feature>
<evidence type="ECO:0000256" key="2">
    <source>
        <dbReference type="PROSITE-ProRule" id="PRU01091"/>
    </source>
</evidence>
<accession>A0ABQ2BXE8</accession>
<dbReference type="InterPro" id="IPR001867">
    <property type="entry name" value="OmpR/PhoB-type_DNA-bd"/>
</dbReference>
<evidence type="ECO:0000259" key="4">
    <source>
        <dbReference type="PROSITE" id="PS51755"/>
    </source>
</evidence>
<evidence type="ECO:0000313" key="5">
    <source>
        <dbReference type="EMBL" id="GGI56452.1"/>
    </source>
</evidence>
<comment type="caution">
    <text evidence="5">The sequence shown here is derived from an EMBL/GenBank/DDBJ whole genome shotgun (WGS) entry which is preliminary data.</text>
</comment>
<gene>
    <name evidence="5" type="ORF">GCM10011444_07610</name>
</gene>
<protein>
    <recommendedName>
        <fullName evidence="4">OmpR/PhoB-type domain-containing protein</fullName>
    </recommendedName>
</protein>
<dbReference type="Gene3D" id="1.10.10.10">
    <property type="entry name" value="Winged helix-like DNA-binding domain superfamily/Winged helix DNA-binding domain"/>
    <property type="match status" value="1"/>
</dbReference>
<dbReference type="Pfam" id="PF00486">
    <property type="entry name" value="Trans_reg_C"/>
    <property type="match status" value="1"/>
</dbReference>
<keyword evidence="3" id="KW-0812">Transmembrane</keyword>
<keyword evidence="3" id="KW-1133">Transmembrane helix</keyword>
<sequence length="291" mass="33765">MLFTVIMKKYSIYLSSIFLFFVLTFSCSHDENDEFSERVKISFREVGNQLLLSHQDSTSLILPIIALKPSKYRLSFEEELSFEPSRLVSLIQTNFEKANLPEHYLVEVIQCIDDEVAYSYEMSIDEESTIIPCMSRNLPLGCYHIEVRFTRRVASLMNRKTILYGSTLITFLVLLFLIYKKKQAIKTKKQNKDYIKIGSFQFYQNQNKLIKEAVEIALSKKECELLAIFVTNPNQIITRDELTKRVWEDNGVVVGRSLDTFISKLRKKLSADRSIIIENVHGVGYKLVLVN</sequence>
<dbReference type="CDD" id="cd00383">
    <property type="entry name" value="trans_reg_C"/>
    <property type="match status" value="1"/>
</dbReference>
<organism evidence="5 6">
    <name type="scientific">Winogradskyella haliclonae</name>
    <dbReference type="NCBI Taxonomy" id="2048558"/>
    <lineage>
        <taxon>Bacteria</taxon>
        <taxon>Pseudomonadati</taxon>
        <taxon>Bacteroidota</taxon>
        <taxon>Flavobacteriia</taxon>
        <taxon>Flavobacteriales</taxon>
        <taxon>Flavobacteriaceae</taxon>
        <taxon>Winogradskyella</taxon>
    </lineage>
</organism>
<keyword evidence="6" id="KW-1185">Reference proteome</keyword>
<feature type="DNA-binding region" description="OmpR/PhoB-type" evidence="2">
    <location>
        <begin position="192"/>
        <end position="289"/>
    </location>
</feature>
<dbReference type="SUPFAM" id="SSF46894">
    <property type="entry name" value="C-terminal effector domain of the bipartite response regulators"/>
    <property type="match status" value="1"/>
</dbReference>
<dbReference type="SMART" id="SM00862">
    <property type="entry name" value="Trans_reg_C"/>
    <property type="match status" value="1"/>
</dbReference>
<evidence type="ECO:0000313" key="6">
    <source>
        <dbReference type="Proteomes" id="UP000624701"/>
    </source>
</evidence>
<keyword evidence="1 2" id="KW-0238">DNA-binding</keyword>
<evidence type="ECO:0000256" key="1">
    <source>
        <dbReference type="ARBA" id="ARBA00023125"/>
    </source>
</evidence>
<reference evidence="6" key="1">
    <citation type="journal article" date="2019" name="Int. J. Syst. Evol. Microbiol.">
        <title>The Global Catalogue of Microorganisms (GCM) 10K type strain sequencing project: providing services to taxonomists for standard genome sequencing and annotation.</title>
        <authorList>
            <consortium name="The Broad Institute Genomics Platform"/>
            <consortium name="The Broad Institute Genome Sequencing Center for Infectious Disease"/>
            <person name="Wu L."/>
            <person name="Ma J."/>
        </authorList>
    </citation>
    <scope>NUCLEOTIDE SEQUENCE [LARGE SCALE GENOMIC DNA]</scope>
    <source>
        <strain evidence="6">CCM 8681</strain>
    </source>
</reference>
<evidence type="ECO:0000256" key="3">
    <source>
        <dbReference type="SAM" id="Phobius"/>
    </source>
</evidence>
<proteinExistence type="predicted"/>
<dbReference type="PROSITE" id="PS51755">
    <property type="entry name" value="OMPR_PHOB"/>
    <property type="match status" value="1"/>
</dbReference>
<keyword evidence="3" id="KW-0472">Membrane</keyword>
<dbReference type="EMBL" id="BMDQ01000001">
    <property type="protein sequence ID" value="GGI56452.1"/>
    <property type="molecule type" value="Genomic_DNA"/>
</dbReference>
<dbReference type="InterPro" id="IPR036388">
    <property type="entry name" value="WH-like_DNA-bd_sf"/>
</dbReference>
<name>A0ABQ2BXE8_9FLAO</name>
<feature type="domain" description="OmpR/PhoB-type" evidence="4">
    <location>
        <begin position="192"/>
        <end position="289"/>
    </location>
</feature>
<dbReference type="InterPro" id="IPR016032">
    <property type="entry name" value="Sig_transdc_resp-reg_C-effctor"/>
</dbReference>
<dbReference type="Proteomes" id="UP000624701">
    <property type="component" value="Unassembled WGS sequence"/>
</dbReference>